<comment type="subcellular location">
    <subcellularLocation>
        <location evidence="8">Cytoplasm</location>
    </subcellularLocation>
</comment>
<keyword evidence="6 8" id="KW-0443">Lipid metabolism</keyword>
<keyword evidence="4 8" id="KW-0276">Fatty acid metabolism</keyword>
<dbReference type="InterPro" id="IPR037143">
    <property type="entry name" value="4-PPantetheinyl_Trfase_dom_sf"/>
</dbReference>
<evidence type="ECO:0000256" key="1">
    <source>
        <dbReference type="ARBA" id="ARBA00022516"/>
    </source>
</evidence>
<dbReference type="OrthoDB" id="517356at2"/>
<evidence type="ECO:0000313" key="11">
    <source>
        <dbReference type="Proteomes" id="UP000198815"/>
    </source>
</evidence>
<dbReference type="SUPFAM" id="SSF56214">
    <property type="entry name" value="4'-phosphopantetheinyl transferase"/>
    <property type="match status" value="1"/>
</dbReference>
<reference evidence="10 11" key="1">
    <citation type="submission" date="2016-10" db="EMBL/GenBank/DDBJ databases">
        <authorList>
            <person name="de Groot N.N."/>
        </authorList>
    </citation>
    <scope>NUCLEOTIDE SEQUENCE [LARGE SCALE GENOMIC DNA]</scope>
    <source>
        <strain evidence="10 11">DSM 16859</strain>
    </source>
</reference>
<dbReference type="Gene3D" id="3.90.470.20">
    <property type="entry name" value="4'-phosphopantetheinyl transferase domain"/>
    <property type="match status" value="1"/>
</dbReference>
<evidence type="ECO:0000256" key="3">
    <source>
        <dbReference type="ARBA" id="ARBA00022723"/>
    </source>
</evidence>
<accession>A0A1H9S6U7</accession>
<dbReference type="Pfam" id="PF01648">
    <property type="entry name" value="ACPS"/>
    <property type="match status" value="1"/>
</dbReference>
<dbReference type="NCBIfam" id="TIGR00516">
    <property type="entry name" value="acpS"/>
    <property type="match status" value="1"/>
</dbReference>
<keyword evidence="1 8" id="KW-0444">Lipid biosynthesis</keyword>
<feature type="binding site" evidence="8">
    <location>
        <position position="55"/>
    </location>
    <ligand>
        <name>Mg(2+)</name>
        <dbReference type="ChEBI" id="CHEBI:18420"/>
    </ligand>
</feature>
<evidence type="ECO:0000256" key="5">
    <source>
        <dbReference type="ARBA" id="ARBA00022842"/>
    </source>
</evidence>
<comment type="function">
    <text evidence="8">Transfers the 4'-phosphopantetheine moiety from coenzyme A to a Ser of acyl-carrier-protein.</text>
</comment>
<dbReference type="Proteomes" id="UP000198815">
    <property type="component" value="Unassembled WGS sequence"/>
</dbReference>
<feature type="binding site" evidence="8">
    <location>
        <position position="8"/>
    </location>
    <ligand>
        <name>Mg(2+)</name>
        <dbReference type="ChEBI" id="CHEBI:18420"/>
    </ligand>
</feature>
<dbReference type="EMBL" id="FOGZ01000011">
    <property type="protein sequence ID" value="SER80752.1"/>
    <property type="molecule type" value="Genomic_DNA"/>
</dbReference>
<dbReference type="RefSeq" id="WP_091969375.1">
    <property type="nucleotide sequence ID" value="NZ_FOGZ01000011.1"/>
</dbReference>
<name>A0A1H9S6U7_9ACTN</name>
<evidence type="ECO:0000256" key="8">
    <source>
        <dbReference type="HAMAP-Rule" id="MF_00101"/>
    </source>
</evidence>
<keyword evidence="5 8" id="KW-0460">Magnesium</keyword>
<evidence type="ECO:0000256" key="4">
    <source>
        <dbReference type="ARBA" id="ARBA00022832"/>
    </source>
</evidence>
<proteinExistence type="inferred from homology"/>
<comment type="cofactor">
    <cofactor evidence="8">
        <name>Mg(2+)</name>
        <dbReference type="ChEBI" id="CHEBI:18420"/>
    </cofactor>
</comment>
<dbReference type="NCBIfam" id="TIGR00556">
    <property type="entry name" value="pantethn_trn"/>
    <property type="match status" value="1"/>
</dbReference>
<evidence type="ECO:0000256" key="6">
    <source>
        <dbReference type="ARBA" id="ARBA00023098"/>
    </source>
</evidence>
<dbReference type="HAMAP" id="MF_00101">
    <property type="entry name" value="AcpS"/>
    <property type="match status" value="1"/>
</dbReference>
<dbReference type="InterPro" id="IPR008278">
    <property type="entry name" value="4-PPantetheinyl_Trfase_dom"/>
</dbReference>
<dbReference type="EC" id="2.7.8.7" evidence="8"/>
<dbReference type="InterPro" id="IPR004568">
    <property type="entry name" value="Ppantetheine-prot_Trfase_dom"/>
</dbReference>
<keyword evidence="3 8" id="KW-0479">Metal-binding</keyword>
<dbReference type="GO" id="GO:0006633">
    <property type="term" value="P:fatty acid biosynthetic process"/>
    <property type="evidence" value="ECO:0007669"/>
    <property type="project" value="UniProtKB-UniRule"/>
</dbReference>
<dbReference type="NCBIfam" id="NF000832">
    <property type="entry name" value="PRK00070.3-2"/>
    <property type="match status" value="1"/>
</dbReference>
<comment type="catalytic activity">
    <reaction evidence="8">
        <text>apo-[ACP] + CoA = holo-[ACP] + adenosine 3',5'-bisphosphate + H(+)</text>
        <dbReference type="Rhea" id="RHEA:12068"/>
        <dbReference type="Rhea" id="RHEA-COMP:9685"/>
        <dbReference type="Rhea" id="RHEA-COMP:9690"/>
        <dbReference type="ChEBI" id="CHEBI:15378"/>
        <dbReference type="ChEBI" id="CHEBI:29999"/>
        <dbReference type="ChEBI" id="CHEBI:57287"/>
        <dbReference type="ChEBI" id="CHEBI:58343"/>
        <dbReference type="ChEBI" id="CHEBI:64479"/>
        <dbReference type="EC" id="2.7.8.7"/>
    </reaction>
</comment>
<gene>
    <name evidence="8" type="primary">acpS</name>
    <name evidence="10" type="ORF">SAMN05443377_11176</name>
</gene>
<dbReference type="AlphaFoldDB" id="A0A1H9S6U7"/>
<keyword evidence="2 8" id="KW-0808">Transferase</keyword>
<protein>
    <recommendedName>
        <fullName evidence="8">Holo-[acyl-carrier-protein] synthase</fullName>
        <shortName evidence="8">Holo-ACP synthase</shortName>
        <ecNumber evidence="8">2.7.8.7</ecNumber>
    </recommendedName>
    <alternativeName>
        <fullName evidence="8">4'-phosphopantetheinyl transferase AcpS</fullName>
    </alternativeName>
</protein>
<feature type="domain" description="4'-phosphopantetheinyl transferase" evidence="9">
    <location>
        <begin position="4"/>
        <end position="99"/>
    </location>
</feature>
<dbReference type="InterPro" id="IPR002582">
    <property type="entry name" value="ACPS"/>
</dbReference>
<dbReference type="STRING" id="64702.SAMN05443377_11176"/>
<keyword evidence="7 8" id="KW-0275">Fatty acid biosynthesis</keyword>
<comment type="similarity">
    <text evidence="8">Belongs to the P-Pant transferase superfamily. AcpS family.</text>
</comment>
<organism evidence="10 11">
    <name type="scientific">Propionibacterium cyclohexanicum</name>
    <dbReference type="NCBI Taxonomy" id="64702"/>
    <lineage>
        <taxon>Bacteria</taxon>
        <taxon>Bacillati</taxon>
        <taxon>Actinomycetota</taxon>
        <taxon>Actinomycetes</taxon>
        <taxon>Propionibacteriales</taxon>
        <taxon>Propionibacteriaceae</taxon>
        <taxon>Propionibacterium</taxon>
    </lineage>
</organism>
<evidence type="ECO:0000256" key="2">
    <source>
        <dbReference type="ARBA" id="ARBA00022679"/>
    </source>
</evidence>
<dbReference type="GO" id="GO:0008897">
    <property type="term" value="F:holo-[acyl-carrier-protein] synthase activity"/>
    <property type="evidence" value="ECO:0007669"/>
    <property type="project" value="UniProtKB-UniRule"/>
</dbReference>
<sequence length="122" mass="12988">MIVGIGVDVCDVARFAAMCERRPGIVERILCPHERLADGRPRRAESLAARFAAKEALAKALGAPPGLAWHDAEVIVDDMGRPHFELRGTVAARAVALGVTRVHLSLSHDAGVSLAYAIAEGR</sequence>
<evidence type="ECO:0000259" key="9">
    <source>
        <dbReference type="Pfam" id="PF01648"/>
    </source>
</evidence>
<dbReference type="GO" id="GO:0005737">
    <property type="term" value="C:cytoplasm"/>
    <property type="evidence" value="ECO:0007669"/>
    <property type="project" value="UniProtKB-SubCell"/>
</dbReference>
<dbReference type="GO" id="GO:0000287">
    <property type="term" value="F:magnesium ion binding"/>
    <property type="evidence" value="ECO:0007669"/>
    <property type="project" value="UniProtKB-UniRule"/>
</dbReference>
<evidence type="ECO:0000313" key="10">
    <source>
        <dbReference type="EMBL" id="SER80752.1"/>
    </source>
</evidence>
<evidence type="ECO:0000256" key="7">
    <source>
        <dbReference type="ARBA" id="ARBA00023160"/>
    </source>
</evidence>
<keyword evidence="8" id="KW-0963">Cytoplasm</keyword>
<keyword evidence="11" id="KW-1185">Reference proteome</keyword>